<comment type="caution">
    <text evidence="2">The sequence shown here is derived from an EMBL/GenBank/DDBJ whole genome shotgun (WGS) entry which is preliminary data.</text>
</comment>
<sequence length="134" mass="14425">MRTAYIAFGAAAAGALAAGYLSRNKARRLVGPAKGMAHSVIPHRHEEMDDQTLADRVRSEIFRAPDAPKGDVSVDVQAGVVYLRGTADEAWTERFGKEARKVQGITGVKNLLHAPGTPTPAAEPRFLASEQFNQ</sequence>
<dbReference type="Pfam" id="PF04972">
    <property type="entry name" value="BON"/>
    <property type="match status" value="1"/>
</dbReference>
<accession>A0A9X3NEK2</accession>
<proteinExistence type="predicted"/>
<keyword evidence="3" id="KW-1185">Reference proteome</keyword>
<dbReference type="Gene3D" id="3.30.1340.30">
    <property type="match status" value="1"/>
</dbReference>
<dbReference type="EMBL" id="JAPDDP010000096">
    <property type="protein sequence ID" value="MDA0185038.1"/>
    <property type="molecule type" value="Genomic_DNA"/>
</dbReference>
<protein>
    <submittedName>
        <fullName evidence="2">BON domain-containing protein</fullName>
    </submittedName>
</protein>
<gene>
    <name evidence="2" type="ORF">OJ997_32335</name>
</gene>
<organism evidence="2 3">
    <name type="scientific">Solirubrobacter phytolaccae</name>
    <dbReference type="NCBI Taxonomy" id="1404360"/>
    <lineage>
        <taxon>Bacteria</taxon>
        <taxon>Bacillati</taxon>
        <taxon>Actinomycetota</taxon>
        <taxon>Thermoleophilia</taxon>
        <taxon>Solirubrobacterales</taxon>
        <taxon>Solirubrobacteraceae</taxon>
        <taxon>Solirubrobacter</taxon>
    </lineage>
</organism>
<dbReference type="AlphaFoldDB" id="A0A9X3NEK2"/>
<dbReference type="Proteomes" id="UP001147653">
    <property type="component" value="Unassembled WGS sequence"/>
</dbReference>
<dbReference type="RefSeq" id="WP_270029513.1">
    <property type="nucleotide sequence ID" value="NZ_JAPDDP010000096.1"/>
</dbReference>
<reference evidence="2" key="1">
    <citation type="submission" date="2022-10" db="EMBL/GenBank/DDBJ databases">
        <title>The WGS of Solirubrobacter phytolaccae KCTC 29190.</title>
        <authorList>
            <person name="Jiang Z."/>
        </authorList>
    </citation>
    <scope>NUCLEOTIDE SEQUENCE</scope>
    <source>
        <strain evidence="2">KCTC 29190</strain>
    </source>
</reference>
<dbReference type="PROSITE" id="PS50914">
    <property type="entry name" value="BON"/>
    <property type="match status" value="1"/>
</dbReference>
<evidence type="ECO:0000313" key="2">
    <source>
        <dbReference type="EMBL" id="MDA0185038.1"/>
    </source>
</evidence>
<evidence type="ECO:0000313" key="3">
    <source>
        <dbReference type="Proteomes" id="UP001147653"/>
    </source>
</evidence>
<evidence type="ECO:0000259" key="1">
    <source>
        <dbReference type="PROSITE" id="PS50914"/>
    </source>
</evidence>
<name>A0A9X3NEK2_9ACTN</name>
<feature type="domain" description="BON" evidence="1">
    <location>
        <begin position="49"/>
        <end position="116"/>
    </location>
</feature>
<dbReference type="InterPro" id="IPR007055">
    <property type="entry name" value="BON_dom"/>
</dbReference>